<dbReference type="Proteomes" id="UP000605144">
    <property type="component" value="Unassembled WGS sequence"/>
</dbReference>
<reference evidence="2" key="1">
    <citation type="journal article" date="2020" name="ISME J.">
        <title>Gammaproteobacteria mediating utilization of methyl-, sulfur- and petroleum organic compounds in deep ocean hydrothermal plumes.</title>
        <authorList>
            <person name="Zhou Z."/>
            <person name="Liu Y."/>
            <person name="Pan J."/>
            <person name="Cron B.R."/>
            <person name="Toner B.M."/>
            <person name="Anantharaman K."/>
            <person name="Breier J.A."/>
            <person name="Dick G.J."/>
            <person name="Li M."/>
        </authorList>
    </citation>
    <scope>NUCLEOTIDE SEQUENCE</scope>
    <source>
        <strain evidence="2">SZUA-1385</strain>
    </source>
</reference>
<organism evidence="2 3">
    <name type="scientific">Methanothermococcus okinawensis</name>
    <dbReference type="NCBI Taxonomy" id="155863"/>
    <lineage>
        <taxon>Archaea</taxon>
        <taxon>Methanobacteriati</taxon>
        <taxon>Methanobacteriota</taxon>
        <taxon>Methanomada group</taxon>
        <taxon>Methanococci</taxon>
        <taxon>Methanococcales</taxon>
        <taxon>Methanococcaceae</taxon>
        <taxon>Methanothermococcus</taxon>
    </lineage>
</organism>
<dbReference type="EMBL" id="DQSV01000010">
    <property type="protein sequence ID" value="HIP16766.1"/>
    <property type="molecule type" value="Genomic_DNA"/>
</dbReference>
<name>A0A833DR49_9EURY</name>
<keyword evidence="1" id="KW-1133">Transmembrane helix</keyword>
<keyword evidence="2" id="KW-0969">Cilium</keyword>
<evidence type="ECO:0000256" key="1">
    <source>
        <dbReference type="SAM" id="Phobius"/>
    </source>
</evidence>
<evidence type="ECO:0000313" key="2">
    <source>
        <dbReference type="EMBL" id="HIP16766.1"/>
    </source>
</evidence>
<keyword evidence="2" id="KW-0282">Flagellum</keyword>
<gene>
    <name evidence="2" type="ORF">EYG76_00460</name>
</gene>
<proteinExistence type="predicted"/>
<keyword evidence="1" id="KW-0472">Membrane</keyword>
<keyword evidence="2" id="KW-0966">Cell projection</keyword>
<comment type="caution">
    <text evidence="2">The sequence shown here is derived from an EMBL/GenBank/DDBJ whole genome shotgun (WGS) entry which is preliminary data.</text>
</comment>
<feature type="transmembrane region" description="Helical" evidence="1">
    <location>
        <begin position="6"/>
        <end position="25"/>
    </location>
</feature>
<accession>A0A833DR49</accession>
<keyword evidence="1" id="KW-0812">Transmembrane</keyword>
<sequence length="135" mass="14871">MGFSSTAGLIIILSTILVCSIYLYTSIDLNVGKIYEAYVDHVSLLNNKLHEKLTIVSSANSSSNINLTVVNEGSITLEPSKWTVLYNGTPINFSINPNKKYLTPLNDVNISINATAPARLCIISEYGNKYYYSLN</sequence>
<dbReference type="AlphaFoldDB" id="A0A833DR49"/>
<evidence type="ECO:0000313" key="3">
    <source>
        <dbReference type="Proteomes" id="UP000605144"/>
    </source>
</evidence>
<protein>
    <submittedName>
        <fullName evidence="2">Flagellar protein F</fullName>
    </submittedName>
</protein>